<name>A0A931SDJ6_9BACT</name>
<comment type="caution">
    <text evidence="3">The sequence shown here is derived from an EMBL/GenBank/DDBJ whole genome shotgun (WGS) entry which is preliminary data.</text>
</comment>
<dbReference type="EMBL" id="JACOZA010000072">
    <property type="protein sequence ID" value="MBI2097010.1"/>
    <property type="molecule type" value="Genomic_DNA"/>
</dbReference>
<dbReference type="AlphaFoldDB" id="A0A931SDJ6"/>
<dbReference type="Pfam" id="PF01541">
    <property type="entry name" value="GIY-YIG"/>
    <property type="match status" value="1"/>
</dbReference>
<organism evidence="3 4">
    <name type="scientific">Candidatus Sungiibacteriota bacterium</name>
    <dbReference type="NCBI Taxonomy" id="2750080"/>
    <lineage>
        <taxon>Bacteria</taxon>
        <taxon>Candidatus Sungiibacteriota</taxon>
    </lineage>
</organism>
<evidence type="ECO:0000256" key="1">
    <source>
        <dbReference type="ARBA" id="ARBA00007435"/>
    </source>
</evidence>
<dbReference type="InterPro" id="IPR050190">
    <property type="entry name" value="UPF0213_domain"/>
</dbReference>
<reference evidence="3" key="1">
    <citation type="submission" date="2020-07" db="EMBL/GenBank/DDBJ databases">
        <title>Huge and variable diversity of episymbiotic CPR bacteria and DPANN archaea in groundwater ecosystems.</title>
        <authorList>
            <person name="He C.Y."/>
            <person name="Keren R."/>
            <person name="Whittaker M."/>
            <person name="Farag I.F."/>
            <person name="Doudna J."/>
            <person name="Cate J.H.D."/>
            <person name="Banfield J.F."/>
        </authorList>
    </citation>
    <scope>NUCLEOTIDE SEQUENCE</scope>
    <source>
        <strain evidence="3">NC_groundwater_193_Ag_S-0.1um_51_7</strain>
    </source>
</reference>
<feature type="domain" description="GIY-YIG" evidence="2">
    <location>
        <begin position="1"/>
        <end position="78"/>
    </location>
</feature>
<proteinExistence type="inferred from homology"/>
<dbReference type="Gene3D" id="3.40.1440.10">
    <property type="entry name" value="GIY-YIG endonuclease"/>
    <property type="match status" value="1"/>
</dbReference>
<evidence type="ECO:0000259" key="2">
    <source>
        <dbReference type="PROSITE" id="PS50164"/>
    </source>
</evidence>
<dbReference type="InterPro" id="IPR000305">
    <property type="entry name" value="GIY-YIG_endonuc"/>
</dbReference>
<accession>A0A931SDJ6</accession>
<dbReference type="PANTHER" id="PTHR34477">
    <property type="entry name" value="UPF0213 PROTEIN YHBQ"/>
    <property type="match status" value="1"/>
</dbReference>
<dbReference type="PANTHER" id="PTHR34477:SF5">
    <property type="entry name" value="BSL5627 PROTEIN"/>
    <property type="match status" value="1"/>
</dbReference>
<evidence type="ECO:0000313" key="4">
    <source>
        <dbReference type="Proteomes" id="UP000724148"/>
    </source>
</evidence>
<sequence>MYILWSKKDNDLYVGMTNDLRNRVTLHNSGKVFATRLRCPFTLAYYEAHQNKYDAAMREQFLKTGWGKNWVRRTLKNCYQSKKLGG</sequence>
<dbReference type="InterPro" id="IPR035901">
    <property type="entry name" value="GIY-YIG_endonuc_sf"/>
</dbReference>
<evidence type="ECO:0000313" key="3">
    <source>
        <dbReference type="EMBL" id="MBI2097010.1"/>
    </source>
</evidence>
<protein>
    <submittedName>
        <fullName evidence="3">GIY-YIG nuclease family protein</fullName>
    </submittedName>
</protein>
<dbReference type="Proteomes" id="UP000724148">
    <property type="component" value="Unassembled WGS sequence"/>
</dbReference>
<gene>
    <name evidence="3" type="ORF">HYT40_02565</name>
</gene>
<comment type="similarity">
    <text evidence="1">Belongs to the UPF0213 family.</text>
</comment>
<dbReference type="PROSITE" id="PS50164">
    <property type="entry name" value="GIY_YIG"/>
    <property type="match status" value="1"/>
</dbReference>
<dbReference type="SUPFAM" id="SSF82771">
    <property type="entry name" value="GIY-YIG endonuclease"/>
    <property type="match status" value="1"/>
</dbReference>